<evidence type="ECO:0000256" key="4">
    <source>
        <dbReference type="ARBA" id="ARBA00022741"/>
    </source>
</evidence>
<evidence type="ECO:0000256" key="6">
    <source>
        <dbReference type="ARBA" id="ARBA00024207"/>
    </source>
</evidence>
<evidence type="ECO:0000313" key="8">
    <source>
        <dbReference type="Proteomes" id="UP000042997"/>
    </source>
</evidence>
<dbReference type="AlphaFoldDB" id="A0A098BFI6"/>
<evidence type="ECO:0000256" key="1">
    <source>
        <dbReference type="ARBA" id="ARBA00022553"/>
    </source>
</evidence>
<gene>
    <name evidence="7" type="ORF">RHRU231_160034</name>
</gene>
<dbReference type="Pfam" id="PF01934">
    <property type="entry name" value="HepT-like"/>
    <property type="match status" value="1"/>
</dbReference>
<sequence>MRPEAPGLLWDARKAARLIAQFVADRTWHEYESDAMLRSAVERQFEIIGEALNRLSRLDPDTATLIPDLPRIVAFRNVLIHGYAVIDNELVWEVATTRVRDLAALLGRLLGEDETA</sequence>
<dbReference type="GO" id="GO:0110001">
    <property type="term" value="C:toxin-antitoxin complex"/>
    <property type="evidence" value="ECO:0007669"/>
    <property type="project" value="InterPro"/>
</dbReference>
<organism evidence="7 8">
    <name type="scientific">Rhodococcus ruber</name>
    <dbReference type="NCBI Taxonomy" id="1830"/>
    <lineage>
        <taxon>Bacteria</taxon>
        <taxon>Bacillati</taxon>
        <taxon>Actinomycetota</taxon>
        <taxon>Actinomycetes</taxon>
        <taxon>Mycobacteriales</taxon>
        <taxon>Nocardiaceae</taxon>
        <taxon>Rhodococcus</taxon>
    </lineage>
</organism>
<dbReference type="GO" id="GO:0016787">
    <property type="term" value="F:hydrolase activity"/>
    <property type="evidence" value="ECO:0007669"/>
    <property type="project" value="UniProtKB-KW"/>
</dbReference>
<reference evidence="7 8" key="1">
    <citation type="journal article" date="2014" name="Genome Announc.">
        <title>Draft Genome Sequence of Propane- and Butane-Oxidizing Actinobacterium Rhodococcus ruber IEGM 231.</title>
        <authorList>
            <person name="Ivshina I.B."/>
            <person name="Kuyukina M.S."/>
            <person name="Krivoruchko A.V."/>
            <person name="Barbe V."/>
            <person name="Fischer C."/>
        </authorList>
    </citation>
    <scope>NUCLEOTIDE SEQUENCE [LARGE SCALE GENOMIC DNA]</scope>
</reference>
<evidence type="ECO:0000256" key="5">
    <source>
        <dbReference type="ARBA" id="ARBA00022801"/>
    </source>
</evidence>
<keyword evidence="5" id="KW-0378">Hydrolase</keyword>
<keyword evidence="2" id="KW-1277">Toxin-antitoxin system</keyword>
<dbReference type="InterPro" id="IPR051813">
    <property type="entry name" value="HepT_RNase_toxin"/>
</dbReference>
<dbReference type="Proteomes" id="UP000042997">
    <property type="component" value="Unassembled WGS sequence"/>
</dbReference>
<evidence type="ECO:0000256" key="2">
    <source>
        <dbReference type="ARBA" id="ARBA00022649"/>
    </source>
</evidence>
<evidence type="ECO:0000313" key="7">
    <source>
        <dbReference type="EMBL" id="CDZ86952.1"/>
    </source>
</evidence>
<dbReference type="Gene3D" id="1.20.120.580">
    <property type="entry name" value="bsu32300-like"/>
    <property type="match status" value="1"/>
</dbReference>
<comment type="similarity">
    <text evidence="6">Belongs to the HepT RNase toxin family.</text>
</comment>
<dbReference type="GO" id="GO:0004540">
    <property type="term" value="F:RNA nuclease activity"/>
    <property type="evidence" value="ECO:0007669"/>
    <property type="project" value="InterPro"/>
</dbReference>
<name>A0A098BFI6_9NOCA</name>
<dbReference type="PANTHER" id="PTHR34139:SF1">
    <property type="entry name" value="RNASE MJ1380-RELATED"/>
    <property type="match status" value="1"/>
</dbReference>
<proteinExistence type="inferred from homology"/>
<accession>A0A098BFI6</accession>
<dbReference type="InterPro" id="IPR037038">
    <property type="entry name" value="HepT-like_sf"/>
</dbReference>
<evidence type="ECO:0008006" key="9">
    <source>
        <dbReference type="Google" id="ProtNLM"/>
    </source>
</evidence>
<dbReference type="InterPro" id="IPR008201">
    <property type="entry name" value="HepT-like"/>
</dbReference>
<keyword evidence="4" id="KW-0547">Nucleotide-binding</keyword>
<dbReference type="RefSeq" id="WP_040269839.1">
    <property type="nucleotide sequence ID" value="NZ_CP194414.1"/>
</dbReference>
<keyword evidence="1" id="KW-0597">Phosphoprotein</keyword>
<dbReference type="GO" id="GO:0000166">
    <property type="term" value="F:nucleotide binding"/>
    <property type="evidence" value="ECO:0007669"/>
    <property type="project" value="UniProtKB-KW"/>
</dbReference>
<evidence type="ECO:0000256" key="3">
    <source>
        <dbReference type="ARBA" id="ARBA00022722"/>
    </source>
</evidence>
<dbReference type="OrthoDB" id="159782at2"/>
<dbReference type="PANTHER" id="PTHR34139">
    <property type="entry name" value="UPF0331 PROTEIN MJ0127"/>
    <property type="match status" value="1"/>
</dbReference>
<keyword evidence="3" id="KW-0540">Nuclease</keyword>
<dbReference type="EMBL" id="CCSD01000024">
    <property type="protein sequence ID" value="CDZ86952.1"/>
    <property type="molecule type" value="Genomic_DNA"/>
</dbReference>
<protein>
    <recommendedName>
        <fullName evidence="9">DUF86 domain-containing protein</fullName>
    </recommendedName>
</protein>